<proteinExistence type="predicted"/>
<dbReference type="AlphaFoldDB" id="A0AAV0VLE1"/>
<comment type="caution">
    <text evidence="7">The sequence shown here is derived from an EMBL/GenBank/DDBJ whole genome shotgun (WGS) entry which is preliminary data.</text>
</comment>
<accession>A0AAV0VLE1</accession>
<organism evidence="7 8">
    <name type="scientific">Macrosiphum euphorbiae</name>
    <name type="common">potato aphid</name>
    <dbReference type="NCBI Taxonomy" id="13131"/>
    <lineage>
        <taxon>Eukaryota</taxon>
        <taxon>Metazoa</taxon>
        <taxon>Ecdysozoa</taxon>
        <taxon>Arthropoda</taxon>
        <taxon>Hexapoda</taxon>
        <taxon>Insecta</taxon>
        <taxon>Pterygota</taxon>
        <taxon>Neoptera</taxon>
        <taxon>Paraneoptera</taxon>
        <taxon>Hemiptera</taxon>
        <taxon>Sternorrhyncha</taxon>
        <taxon>Aphidomorpha</taxon>
        <taxon>Aphidoidea</taxon>
        <taxon>Aphididae</taxon>
        <taxon>Macrosiphini</taxon>
        <taxon>Macrosiphum</taxon>
    </lineage>
</organism>
<keyword evidence="8" id="KW-1185">Reference proteome</keyword>
<evidence type="ECO:0000256" key="3">
    <source>
        <dbReference type="ARBA" id="ARBA00022833"/>
    </source>
</evidence>
<dbReference type="EMBL" id="CARXXK010000001">
    <property type="protein sequence ID" value="CAI6345132.1"/>
    <property type="molecule type" value="Genomic_DNA"/>
</dbReference>
<evidence type="ECO:0000259" key="6">
    <source>
        <dbReference type="PROSITE" id="PS50950"/>
    </source>
</evidence>
<protein>
    <recommendedName>
        <fullName evidence="6">THAP-type domain-containing protein</fullName>
    </recommendedName>
</protein>
<keyword evidence="3" id="KW-0862">Zinc</keyword>
<evidence type="ECO:0000256" key="1">
    <source>
        <dbReference type="ARBA" id="ARBA00022723"/>
    </source>
</evidence>
<keyword evidence="4 5" id="KW-0238">DNA-binding</keyword>
<dbReference type="Pfam" id="PF05485">
    <property type="entry name" value="THAP"/>
    <property type="match status" value="1"/>
</dbReference>
<keyword evidence="2 5" id="KW-0863">Zinc-finger</keyword>
<dbReference type="GO" id="GO:0003677">
    <property type="term" value="F:DNA binding"/>
    <property type="evidence" value="ECO:0007669"/>
    <property type="project" value="UniProtKB-UniRule"/>
</dbReference>
<gene>
    <name evidence="7" type="ORF">MEUPH1_LOCUS2182</name>
</gene>
<evidence type="ECO:0000256" key="4">
    <source>
        <dbReference type="ARBA" id="ARBA00023125"/>
    </source>
</evidence>
<keyword evidence="1" id="KW-0479">Metal-binding</keyword>
<sequence>MTFHHFPKDENLSNTWIQNIGLNDTSRLSQKSIFSDNFDSACYLLNTNRLKLNAAPKISNSVNMNT</sequence>
<evidence type="ECO:0000256" key="5">
    <source>
        <dbReference type="PROSITE-ProRule" id="PRU00309"/>
    </source>
</evidence>
<dbReference type="GO" id="GO:0008270">
    <property type="term" value="F:zinc ion binding"/>
    <property type="evidence" value="ECO:0007669"/>
    <property type="project" value="UniProtKB-KW"/>
</dbReference>
<evidence type="ECO:0000313" key="8">
    <source>
        <dbReference type="Proteomes" id="UP001160148"/>
    </source>
</evidence>
<evidence type="ECO:0000256" key="2">
    <source>
        <dbReference type="ARBA" id="ARBA00022771"/>
    </source>
</evidence>
<dbReference type="Proteomes" id="UP001160148">
    <property type="component" value="Unassembled WGS sequence"/>
</dbReference>
<dbReference type="SUPFAM" id="SSF57716">
    <property type="entry name" value="Glucocorticoid receptor-like (DNA-binding domain)"/>
    <property type="match status" value="1"/>
</dbReference>
<reference evidence="7 8" key="1">
    <citation type="submission" date="2023-01" db="EMBL/GenBank/DDBJ databases">
        <authorList>
            <person name="Whitehead M."/>
        </authorList>
    </citation>
    <scope>NUCLEOTIDE SEQUENCE [LARGE SCALE GENOMIC DNA]</scope>
</reference>
<dbReference type="InterPro" id="IPR006612">
    <property type="entry name" value="THAP_Znf"/>
</dbReference>
<feature type="domain" description="THAP-type" evidence="6">
    <location>
        <begin position="1"/>
        <end position="59"/>
    </location>
</feature>
<name>A0AAV0VLE1_9HEMI</name>
<evidence type="ECO:0000313" key="7">
    <source>
        <dbReference type="EMBL" id="CAI6345132.1"/>
    </source>
</evidence>
<dbReference type="PROSITE" id="PS50950">
    <property type="entry name" value="ZF_THAP"/>
    <property type="match status" value="1"/>
</dbReference>